<comment type="subcellular location">
    <subcellularLocation>
        <location evidence="1">Endomembrane system</location>
        <topology evidence="1">Multi-pass membrane protein</topology>
    </subcellularLocation>
</comment>
<keyword evidence="5" id="KW-0443">Lipid metabolism</keyword>
<comment type="caution">
    <text evidence="10">The sequence shown here is derived from an EMBL/GenBank/DDBJ whole genome shotgun (WGS) entry which is preliminary data.</text>
</comment>
<evidence type="ECO:0000313" key="10">
    <source>
        <dbReference type="EMBL" id="NNU16467.1"/>
    </source>
</evidence>
<evidence type="ECO:0000256" key="1">
    <source>
        <dbReference type="ARBA" id="ARBA00004127"/>
    </source>
</evidence>
<feature type="transmembrane region" description="Helical" evidence="8">
    <location>
        <begin position="41"/>
        <end position="67"/>
    </location>
</feature>
<feature type="transmembrane region" description="Helical" evidence="8">
    <location>
        <begin position="131"/>
        <end position="147"/>
    </location>
</feature>
<evidence type="ECO:0000256" key="6">
    <source>
        <dbReference type="ARBA" id="ARBA00023136"/>
    </source>
</evidence>
<evidence type="ECO:0000256" key="7">
    <source>
        <dbReference type="SAM" id="MobiDB-lite"/>
    </source>
</evidence>
<evidence type="ECO:0000313" key="11">
    <source>
        <dbReference type="Proteomes" id="UP000536835"/>
    </source>
</evidence>
<dbReference type="GO" id="GO:0008610">
    <property type="term" value="P:lipid biosynthetic process"/>
    <property type="evidence" value="ECO:0007669"/>
    <property type="project" value="InterPro"/>
</dbReference>
<evidence type="ECO:0000256" key="4">
    <source>
        <dbReference type="ARBA" id="ARBA00023002"/>
    </source>
</evidence>
<proteinExistence type="predicted"/>
<evidence type="ECO:0000259" key="9">
    <source>
        <dbReference type="Pfam" id="PF04116"/>
    </source>
</evidence>
<keyword evidence="2 8" id="KW-0812">Transmembrane</keyword>
<keyword evidence="6 8" id="KW-0472">Membrane</keyword>
<dbReference type="Proteomes" id="UP000536835">
    <property type="component" value="Unassembled WGS sequence"/>
</dbReference>
<feature type="domain" description="Fatty acid hydroxylase" evidence="9">
    <location>
        <begin position="84"/>
        <end position="219"/>
    </location>
</feature>
<dbReference type="GO" id="GO:0006643">
    <property type="term" value="P:membrane lipid metabolic process"/>
    <property type="evidence" value="ECO:0007669"/>
    <property type="project" value="TreeGrafter"/>
</dbReference>
<feature type="region of interest" description="Disordered" evidence="7">
    <location>
        <begin position="292"/>
        <end position="316"/>
    </location>
</feature>
<dbReference type="GO" id="GO:0012505">
    <property type="term" value="C:endomembrane system"/>
    <property type="evidence" value="ECO:0007669"/>
    <property type="project" value="UniProtKB-SubCell"/>
</dbReference>
<dbReference type="PANTHER" id="PTHR21624:SF1">
    <property type="entry name" value="ALKYLGLYCEROL MONOOXYGENASE"/>
    <property type="match status" value="1"/>
</dbReference>
<dbReference type="PANTHER" id="PTHR21624">
    <property type="entry name" value="STEROL DESATURASE-RELATED PROTEIN"/>
    <property type="match status" value="1"/>
</dbReference>
<evidence type="ECO:0000256" key="2">
    <source>
        <dbReference type="ARBA" id="ARBA00022692"/>
    </source>
</evidence>
<feature type="transmembrane region" description="Helical" evidence="8">
    <location>
        <begin position="79"/>
        <end position="98"/>
    </location>
</feature>
<protein>
    <submittedName>
        <fullName evidence="10">Sterol desaturase family protein</fullName>
    </submittedName>
</protein>
<gene>
    <name evidence="10" type="ORF">HK107_09060</name>
</gene>
<reference evidence="10 11" key="1">
    <citation type="submission" date="2020-05" db="EMBL/GenBank/DDBJ databases">
        <title>Parvularcula mediterraneae sp. nov., isolated from polypropylene straw from shallow seawater of the seashore of Laganas in Zakynthos island, Greece.</title>
        <authorList>
            <person name="Szabo I."/>
            <person name="Al-Omari J."/>
            <person name="Rado J."/>
            <person name="Szerdahelyi G.S."/>
        </authorList>
    </citation>
    <scope>NUCLEOTIDE SEQUENCE [LARGE SCALE GENOMIC DNA]</scope>
    <source>
        <strain evidence="10 11">ZS-1/3</strain>
    </source>
</reference>
<sequence length="316" mass="35811">MDLHTLPDVSVWAAPVYLILIAVEVWFLSRLGRGEEVRRDLWTNLAMGTGNAIGGLFLFMGAAAFFFWMWEFRVADWGFTWWSFLAAMVAKDFTYYWVHRFQHRIRWGWASHVIHHSSQGYNLSTALRQPWFSVLTGTYLLGLPWVILGVHPALWAFCGGLNLFYQFFIHTQAVKKMPGWFEAVFNTPSHHRVHHATNPKYLDTNYAGILIIWDKIFGTFEAEDEAEPCDFGLVSNIESQNPLFVATHEYVAIAKDVTKPGLKPIERFRYAFAPPGYSHDGSRLSTAEIKAQAGARLSGGQTTSMCGAHETEASAP</sequence>
<dbReference type="InterPro" id="IPR051689">
    <property type="entry name" value="Sterol_desaturase/TMEM195"/>
</dbReference>
<name>A0A7Y3RNE4_9PROT</name>
<keyword evidence="11" id="KW-1185">Reference proteome</keyword>
<dbReference type="InterPro" id="IPR006694">
    <property type="entry name" value="Fatty_acid_hydroxylase"/>
</dbReference>
<feature type="transmembrane region" description="Helical" evidence="8">
    <location>
        <begin position="12"/>
        <end position="29"/>
    </location>
</feature>
<evidence type="ECO:0000256" key="5">
    <source>
        <dbReference type="ARBA" id="ARBA00023098"/>
    </source>
</evidence>
<dbReference type="EMBL" id="JABFCX010000003">
    <property type="protein sequence ID" value="NNU16467.1"/>
    <property type="molecule type" value="Genomic_DNA"/>
</dbReference>
<keyword evidence="4" id="KW-0560">Oxidoreductase</keyword>
<evidence type="ECO:0000256" key="8">
    <source>
        <dbReference type="SAM" id="Phobius"/>
    </source>
</evidence>
<organism evidence="10 11">
    <name type="scientific">Parvularcula mediterranea</name>
    <dbReference type="NCBI Taxonomy" id="2732508"/>
    <lineage>
        <taxon>Bacteria</taxon>
        <taxon>Pseudomonadati</taxon>
        <taxon>Pseudomonadota</taxon>
        <taxon>Alphaproteobacteria</taxon>
        <taxon>Parvularculales</taxon>
        <taxon>Parvularculaceae</taxon>
        <taxon>Parvularcula</taxon>
    </lineage>
</organism>
<dbReference type="Pfam" id="PF04116">
    <property type="entry name" value="FA_hydroxylase"/>
    <property type="match status" value="1"/>
</dbReference>
<dbReference type="GO" id="GO:0005506">
    <property type="term" value="F:iron ion binding"/>
    <property type="evidence" value="ECO:0007669"/>
    <property type="project" value="InterPro"/>
</dbReference>
<dbReference type="GO" id="GO:0016020">
    <property type="term" value="C:membrane"/>
    <property type="evidence" value="ECO:0007669"/>
    <property type="project" value="GOC"/>
</dbReference>
<accession>A0A7Y3RNE4</accession>
<keyword evidence="3 8" id="KW-1133">Transmembrane helix</keyword>
<dbReference type="GO" id="GO:0050479">
    <property type="term" value="F:glyceryl-ether monooxygenase activity"/>
    <property type="evidence" value="ECO:0007669"/>
    <property type="project" value="TreeGrafter"/>
</dbReference>
<dbReference type="RefSeq" id="WP_173198944.1">
    <property type="nucleotide sequence ID" value="NZ_JABFCX010000003.1"/>
</dbReference>
<dbReference type="AlphaFoldDB" id="A0A7Y3RNE4"/>
<evidence type="ECO:0000256" key="3">
    <source>
        <dbReference type="ARBA" id="ARBA00022989"/>
    </source>
</evidence>